<keyword evidence="7 20" id="KW-0378">Hydrolase</keyword>
<comment type="catalytic activity">
    <reaction evidence="10">
        <text>8-oxo-dGTP + H2O = 8-oxo-dGMP + diphosphate + H(+)</text>
        <dbReference type="Rhea" id="RHEA:31575"/>
        <dbReference type="ChEBI" id="CHEBI:15377"/>
        <dbReference type="ChEBI" id="CHEBI:15378"/>
        <dbReference type="ChEBI" id="CHEBI:33019"/>
        <dbReference type="ChEBI" id="CHEBI:63224"/>
        <dbReference type="ChEBI" id="CHEBI:77896"/>
        <dbReference type="EC" id="3.6.1.55"/>
    </reaction>
</comment>
<dbReference type="AlphaFoldDB" id="A0AAC8ZPY9"/>
<dbReference type="GO" id="GO:0006260">
    <property type="term" value="P:DNA replication"/>
    <property type="evidence" value="ECO:0007669"/>
    <property type="project" value="UniProtKB-KW"/>
</dbReference>
<dbReference type="InterPro" id="IPR022998">
    <property type="entry name" value="ThiamineP_synth_TenI"/>
</dbReference>
<evidence type="ECO:0000256" key="14">
    <source>
        <dbReference type="ARBA" id="ARBA00041592"/>
    </source>
</evidence>
<evidence type="ECO:0000256" key="13">
    <source>
        <dbReference type="ARBA" id="ARBA00040794"/>
    </source>
</evidence>
<dbReference type="InterPro" id="IPR015797">
    <property type="entry name" value="NUDIX_hydrolase-like_dom_sf"/>
</dbReference>
<dbReference type="CDD" id="cd00564">
    <property type="entry name" value="TMP_TenI"/>
    <property type="match status" value="1"/>
</dbReference>
<dbReference type="EMBL" id="CP012508">
    <property type="protein sequence ID" value="ALB24120.1"/>
    <property type="molecule type" value="Genomic_DNA"/>
</dbReference>
<dbReference type="GO" id="GO:0008413">
    <property type="term" value="F:8-oxo-7,8-dihydroguanosine triphosphate pyrophosphatase activity"/>
    <property type="evidence" value="ECO:0007669"/>
    <property type="project" value="InterPro"/>
</dbReference>
<dbReference type="PROSITE" id="PS51462">
    <property type="entry name" value="NUDIX"/>
    <property type="match status" value="1"/>
</dbReference>
<evidence type="ECO:0000256" key="5">
    <source>
        <dbReference type="ARBA" id="ARBA00022723"/>
    </source>
</evidence>
<dbReference type="SUPFAM" id="SSF51391">
    <property type="entry name" value="Thiamin phosphate synthase"/>
    <property type="match status" value="1"/>
</dbReference>
<evidence type="ECO:0000256" key="10">
    <source>
        <dbReference type="ARBA" id="ARBA00035861"/>
    </source>
</evidence>
<feature type="domain" description="Nudix hydrolase" evidence="19">
    <location>
        <begin position="24"/>
        <end position="150"/>
    </location>
</feature>
<feature type="binding site" evidence="17">
    <location>
        <begin position="56"/>
        <end position="59"/>
    </location>
    <ligand>
        <name>8-oxo-dGTP</name>
        <dbReference type="ChEBI" id="CHEBI:77896"/>
    </ligand>
</feature>
<evidence type="ECO:0000259" key="19">
    <source>
        <dbReference type="PROSITE" id="PS51462"/>
    </source>
</evidence>
<dbReference type="Gene3D" id="3.90.79.10">
    <property type="entry name" value="Nucleoside Triphosphate Pyrophosphohydrolase"/>
    <property type="match status" value="1"/>
</dbReference>
<dbReference type="Pfam" id="PF02581">
    <property type="entry name" value="TMP-TENI"/>
    <property type="match status" value="1"/>
</dbReference>
<dbReference type="EC" id="3.6.1.55" evidence="12"/>
<protein>
    <recommendedName>
        <fullName evidence="13">8-oxo-dGTP diphosphatase</fullName>
        <ecNumber evidence="12">3.6.1.55</ecNumber>
    </recommendedName>
    <alternativeName>
        <fullName evidence="16">7,8-dihydro-8-oxoguanine-triphosphatase</fullName>
    </alternativeName>
    <alternativeName>
        <fullName evidence="15">Mutator protein MutT</fullName>
    </alternativeName>
    <alternativeName>
        <fullName evidence="14">dGTP pyrophosphohydrolase</fullName>
    </alternativeName>
</protein>
<dbReference type="InterPro" id="IPR000086">
    <property type="entry name" value="NUDIX_hydrolase_dom"/>
</dbReference>
<gene>
    <name evidence="20" type="primary">mutT</name>
    <name evidence="20" type="ORF">KU39_2945</name>
</gene>
<dbReference type="InterPro" id="IPR029119">
    <property type="entry name" value="MutY_C"/>
</dbReference>
<accession>A0AAC8ZPY9</accession>
<dbReference type="InterPro" id="IPR047127">
    <property type="entry name" value="MutT-like"/>
</dbReference>
<reference evidence="20 21" key="1">
    <citation type="journal article" date="2014" name="Genome Announc.">
        <title>Comparative Genome Analysis of Two Isolates of the Fish Pathogen Piscirickettsia salmonis from Different Hosts Reveals Major Differences in Virulence-Associated Secretion Systems.</title>
        <authorList>
            <person name="Bohle H."/>
            <person name="Henriquez P."/>
            <person name="Grothusen H."/>
            <person name="Navas E."/>
            <person name="Sandoval A."/>
            <person name="Bustamante F."/>
            <person name="Bustos P."/>
            <person name="Mancilla M."/>
        </authorList>
    </citation>
    <scope>NUCLEOTIDE SEQUENCE [LARGE SCALE GENOMIC DNA]</scope>
    <source>
        <strain evidence="21">B1-32597</strain>
    </source>
</reference>
<evidence type="ECO:0000256" key="6">
    <source>
        <dbReference type="ARBA" id="ARBA00022763"/>
    </source>
</evidence>
<dbReference type="GO" id="GO:0044715">
    <property type="term" value="F:8-oxo-dGDP phosphatase activity"/>
    <property type="evidence" value="ECO:0007669"/>
    <property type="project" value="TreeGrafter"/>
</dbReference>
<dbReference type="Pfam" id="PF14815">
    <property type="entry name" value="NUDIX_4"/>
    <property type="match status" value="1"/>
</dbReference>
<feature type="binding site" evidence="18">
    <location>
        <position position="79"/>
    </location>
    <ligand>
        <name>Mg(2+)</name>
        <dbReference type="ChEBI" id="CHEBI:18420"/>
    </ligand>
</feature>
<dbReference type="GO" id="GO:0044716">
    <property type="term" value="F:8-oxo-GDP phosphatase activity"/>
    <property type="evidence" value="ECO:0007669"/>
    <property type="project" value="TreeGrafter"/>
</dbReference>
<dbReference type="InterPro" id="IPR020476">
    <property type="entry name" value="Nudix_hydrolase"/>
</dbReference>
<evidence type="ECO:0000313" key="20">
    <source>
        <dbReference type="EMBL" id="ALB24120.1"/>
    </source>
</evidence>
<dbReference type="NCBIfam" id="NF006530">
    <property type="entry name" value="PRK08999.1"/>
    <property type="match status" value="1"/>
</dbReference>
<dbReference type="InterPro" id="IPR020084">
    <property type="entry name" value="NUDIX_hydrolase_CS"/>
</dbReference>
<organism evidence="20 21">
    <name type="scientific">Piscirickettsia salmonis</name>
    <dbReference type="NCBI Taxonomy" id="1238"/>
    <lineage>
        <taxon>Bacteria</taxon>
        <taxon>Pseudomonadati</taxon>
        <taxon>Pseudomonadota</taxon>
        <taxon>Gammaproteobacteria</taxon>
        <taxon>Thiotrichales</taxon>
        <taxon>Piscirickettsiaceae</taxon>
        <taxon>Piscirickettsia</taxon>
    </lineage>
</organism>
<dbReference type="SUPFAM" id="SSF55811">
    <property type="entry name" value="Nudix"/>
    <property type="match status" value="1"/>
</dbReference>
<evidence type="ECO:0000256" key="9">
    <source>
        <dbReference type="ARBA" id="ARBA00023204"/>
    </source>
</evidence>
<feature type="binding site" evidence="18">
    <location>
        <position position="59"/>
    </location>
    <ligand>
        <name>Mg(2+)</name>
        <dbReference type="ChEBI" id="CHEBI:18420"/>
    </ligand>
</feature>
<comment type="catalytic activity">
    <reaction evidence="11">
        <text>8-oxo-GTP + H2O = 8-oxo-GMP + diphosphate + H(+)</text>
        <dbReference type="Rhea" id="RHEA:67616"/>
        <dbReference type="ChEBI" id="CHEBI:15377"/>
        <dbReference type="ChEBI" id="CHEBI:15378"/>
        <dbReference type="ChEBI" id="CHEBI:33019"/>
        <dbReference type="ChEBI" id="CHEBI:143553"/>
        <dbReference type="ChEBI" id="CHEBI:145694"/>
    </reaction>
</comment>
<dbReference type="InterPro" id="IPR013785">
    <property type="entry name" value="Aldolase_TIM"/>
</dbReference>
<dbReference type="NCBIfam" id="TIGR00586">
    <property type="entry name" value="mutt"/>
    <property type="match status" value="1"/>
</dbReference>
<evidence type="ECO:0000256" key="3">
    <source>
        <dbReference type="ARBA" id="ARBA00022457"/>
    </source>
</evidence>
<keyword evidence="4" id="KW-0235">DNA replication</keyword>
<evidence type="ECO:0000313" key="21">
    <source>
        <dbReference type="Proteomes" id="UP000029558"/>
    </source>
</evidence>
<dbReference type="PANTHER" id="PTHR47707">
    <property type="entry name" value="8-OXO-DGTP DIPHOSPHATASE"/>
    <property type="match status" value="1"/>
</dbReference>
<evidence type="ECO:0000256" key="18">
    <source>
        <dbReference type="PIRSR" id="PIRSR603561-2"/>
    </source>
</evidence>
<evidence type="ECO:0000256" key="17">
    <source>
        <dbReference type="PIRSR" id="PIRSR603561-1"/>
    </source>
</evidence>
<dbReference type="GO" id="GO:0035539">
    <property type="term" value="F:8-oxo-7,8-dihydrodeoxyguanosine triphosphate pyrophosphatase activity"/>
    <property type="evidence" value="ECO:0007669"/>
    <property type="project" value="UniProtKB-EC"/>
</dbReference>
<dbReference type="Proteomes" id="UP000029558">
    <property type="component" value="Chromosome"/>
</dbReference>
<dbReference type="Gene3D" id="3.20.20.70">
    <property type="entry name" value="Aldolase class I"/>
    <property type="match status" value="1"/>
</dbReference>
<evidence type="ECO:0000256" key="2">
    <source>
        <dbReference type="ARBA" id="ARBA00005582"/>
    </source>
</evidence>
<evidence type="ECO:0000256" key="8">
    <source>
        <dbReference type="ARBA" id="ARBA00022842"/>
    </source>
</evidence>
<dbReference type="InterPro" id="IPR036206">
    <property type="entry name" value="ThiamineP_synth_sf"/>
</dbReference>
<evidence type="ECO:0000256" key="12">
    <source>
        <dbReference type="ARBA" id="ARBA00038905"/>
    </source>
</evidence>
<dbReference type="GO" id="GO:0006281">
    <property type="term" value="P:DNA repair"/>
    <property type="evidence" value="ECO:0007669"/>
    <property type="project" value="UniProtKB-KW"/>
</dbReference>
<feature type="binding site" evidence="17">
    <location>
        <position position="45"/>
    </location>
    <ligand>
        <name>8-oxo-dGTP</name>
        <dbReference type="ChEBI" id="CHEBI:77896"/>
    </ligand>
</feature>
<name>A0AAC8ZPY9_PISSA</name>
<comment type="similarity">
    <text evidence="2">Belongs to the Nudix hydrolase family.</text>
</comment>
<evidence type="ECO:0000256" key="4">
    <source>
        <dbReference type="ARBA" id="ARBA00022705"/>
    </source>
</evidence>
<dbReference type="PANTHER" id="PTHR47707:SF1">
    <property type="entry name" value="NUDIX HYDROLASE FAMILY PROTEIN"/>
    <property type="match status" value="1"/>
</dbReference>
<evidence type="ECO:0000256" key="7">
    <source>
        <dbReference type="ARBA" id="ARBA00022801"/>
    </source>
</evidence>
<dbReference type="PROSITE" id="PS00893">
    <property type="entry name" value="NUDIX_BOX"/>
    <property type="match status" value="1"/>
</dbReference>
<evidence type="ECO:0000256" key="16">
    <source>
        <dbReference type="ARBA" id="ARBA00042798"/>
    </source>
</evidence>
<comment type="cofactor">
    <cofactor evidence="1 18">
        <name>Mg(2+)</name>
        <dbReference type="ChEBI" id="CHEBI:18420"/>
    </cofactor>
</comment>
<dbReference type="GO" id="GO:0009228">
    <property type="term" value="P:thiamine biosynthetic process"/>
    <property type="evidence" value="ECO:0007669"/>
    <property type="project" value="UniProtKB-KW"/>
</dbReference>
<proteinExistence type="inferred from homology"/>
<evidence type="ECO:0000256" key="11">
    <source>
        <dbReference type="ARBA" id="ARBA00036904"/>
    </source>
</evidence>
<dbReference type="PRINTS" id="PR00502">
    <property type="entry name" value="NUDIXFAMILY"/>
</dbReference>
<evidence type="ECO:0000256" key="1">
    <source>
        <dbReference type="ARBA" id="ARBA00001946"/>
    </source>
</evidence>
<keyword evidence="5 18" id="KW-0479">Metal-binding</keyword>
<keyword evidence="6" id="KW-0227">DNA damage</keyword>
<dbReference type="GO" id="GO:0046872">
    <property type="term" value="F:metal ion binding"/>
    <property type="evidence" value="ECO:0007669"/>
    <property type="project" value="UniProtKB-KW"/>
</dbReference>
<dbReference type="CDD" id="cd03425">
    <property type="entry name" value="NUDIX_MutT_NudA_like"/>
    <property type="match status" value="1"/>
</dbReference>
<evidence type="ECO:0000256" key="15">
    <source>
        <dbReference type="ARBA" id="ARBA00041979"/>
    </source>
</evidence>
<dbReference type="InterPro" id="IPR003561">
    <property type="entry name" value="Mutator_MutT"/>
</dbReference>
<dbReference type="RefSeq" id="WP_017378133.1">
    <property type="nucleotide sequence ID" value="NZ_CP012508.1"/>
</dbReference>
<keyword evidence="3" id="KW-0515">Mutator protein</keyword>
<keyword evidence="9" id="KW-0234">DNA repair</keyword>
<keyword evidence="8 18" id="KW-0460">Magnesium</keyword>
<sequence>MNIELSDKKLNIELNNQRVKEKVKSIQVAVGVIENKQGQVLTALRPEHVAQGGLWEFPGGKLEEGEGALCALKRELQEEVGICVEHAEPLIEVRHDYPNIRVCLSTFRVLKYSGEPIGAEGQNIQWQDKRALFSLDMPKASLPIIKALCLPECYCITPLHLSDEALLSHVKRQLDKKVKLIQLRGDYSEAVTIKLHDLCLEHHVRLLVKDLLLAKRLEVGVHLRASELMDCDLSMLADINFAGASCHNLAELKKAEALNLNFAVLSPVLSTPSHRGAEHLGWPQFENLVKNVNFPVYALGGMEWHYMDQVKRLGGQGVAGIRLFC</sequence>